<reference evidence="1 2" key="1">
    <citation type="submission" date="2020-05" db="EMBL/GenBank/DDBJ databases">
        <authorList>
            <person name="Campoy J."/>
            <person name="Schneeberger K."/>
            <person name="Spophaly S."/>
        </authorList>
    </citation>
    <scope>NUCLEOTIDE SEQUENCE [LARGE SCALE GENOMIC DNA]</scope>
    <source>
        <strain evidence="1">PruArmRojPasFocal</strain>
    </source>
</reference>
<name>A0A6J5UNE7_PRUAR</name>
<dbReference type="Proteomes" id="UP000507222">
    <property type="component" value="Unassembled WGS sequence"/>
</dbReference>
<evidence type="ECO:0000313" key="2">
    <source>
        <dbReference type="Proteomes" id="UP000507222"/>
    </source>
</evidence>
<dbReference type="AlphaFoldDB" id="A0A6J5UNE7"/>
<gene>
    <name evidence="1" type="ORF">CURHAP_LOCUS28291</name>
</gene>
<proteinExistence type="predicted"/>
<accession>A0A6J5UNE7</accession>
<organism evidence="1 2">
    <name type="scientific">Prunus armeniaca</name>
    <name type="common">Apricot</name>
    <name type="synonym">Armeniaca vulgaris</name>
    <dbReference type="NCBI Taxonomy" id="36596"/>
    <lineage>
        <taxon>Eukaryota</taxon>
        <taxon>Viridiplantae</taxon>
        <taxon>Streptophyta</taxon>
        <taxon>Embryophyta</taxon>
        <taxon>Tracheophyta</taxon>
        <taxon>Spermatophyta</taxon>
        <taxon>Magnoliopsida</taxon>
        <taxon>eudicotyledons</taxon>
        <taxon>Gunneridae</taxon>
        <taxon>Pentapetalae</taxon>
        <taxon>rosids</taxon>
        <taxon>fabids</taxon>
        <taxon>Rosales</taxon>
        <taxon>Rosaceae</taxon>
        <taxon>Amygdaloideae</taxon>
        <taxon>Amygdaleae</taxon>
        <taxon>Prunus</taxon>
    </lineage>
</organism>
<dbReference type="EMBL" id="CAEKDK010000004">
    <property type="protein sequence ID" value="CAB4278076.1"/>
    <property type="molecule type" value="Genomic_DNA"/>
</dbReference>
<sequence>MHALQVRQATTFVGLMHAL</sequence>
<evidence type="ECO:0000313" key="1">
    <source>
        <dbReference type="EMBL" id="CAB4278076.1"/>
    </source>
</evidence>
<protein>
    <submittedName>
        <fullName evidence="1">Uncharacterized protein</fullName>
    </submittedName>
</protein>